<dbReference type="SUPFAM" id="SSF56112">
    <property type="entry name" value="Protein kinase-like (PK-like)"/>
    <property type="match status" value="1"/>
</dbReference>
<protein>
    <recommendedName>
        <fullName evidence="3">Aminoglycoside phosphotransferase domain-containing protein</fullName>
    </recommendedName>
</protein>
<dbReference type="Proteomes" id="UP001057498">
    <property type="component" value="Chromosome"/>
</dbReference>
<evidence type="ECO:0000313" key="2">
    <source>
        <dbReference type="Proteomes" id="UP001057498"/>
    </source>
</evidence>
<dbReference type="Gene3D" id="3.90.1200.10">
    <property type="match status" value="1"/>
</dbReference>
<reference evidence="1" key="1">
    <citation type="submission" date="2022-04" db="EMBL/GenBank/DDBJ databases">
        <title>Whole genome sequence of Sphaerotilus sp. FB-5.</title>
        <authorList>
            <person name="Takeda M."/>
            <person name="Narihara S."/>
            <person name="Akimoto M."/>
            <person name="Akimoto R."/>
            <person name="Nishiyashiki S."/>
            <person name="Murakami T."/>
        </authorList>
    </citation>
    <scope>NUCLEOTIDE SEQUENCE</scope>
    <source>
        <strain evidence="1">FB-5</strain>
    </source>
</reference>
<dbReference type="Gene3D" id="3.40.50.300">
    <property type="entry name" value="P-loop containing nucleotide triphosphate hydrolases"/>
    <property type="match status" value="1"/>
</dbReference>
<dbReference type="InterPro" id="IPR011009">
    <property type="entry name" value="Kinase-like_dom_sf"/>
</dbReference>
<dbReference type="InterPro" id="IPR052732">
    <property type="entry name" value="Cell-binding_unc_protein"/>
</dbReference>
<evidence type="ECO:0000313" key="1">
    <source>
        <dbReference type="EMBL" id="BDI03489.1"/>
    </source>
</evidence>
<dbReference type="PANTHER" id="PTHR43883">
    <property type="entry name" value="SLR0207 PROTEIN"/>
    <property type="match status" value="1"/>
</dbReference>
<evidence type="ECO:0008006" key="3">
    <source>
        <dbReference type="Google" id="ProtNLM"/>
    </source>
</evidence>
<accession>A0ABN6PEP4</accession>
<dbReference type="PANTHER" id="PTHR43883:SF1">
    <property type="entry name" value="GLUCONOKINASE"/>
    <property type="match status" value="1"/>
</dbReference>
<keyword evidence="2" id="KW-1185">Reference proteome</keyword>
<organism evidence="1 2">
    <name type="scientific">Sphaerotilus microaerophilus</name>
    <dbReference type="NCBI Taxonomy" id="2914710"/>
    <lineage>
        <taxon>Bacteria</taxon>
        <taxon>Pseudomonadati</taxon>
        <taxon>Pseudomonadota</taxon>
        <taxon>Betaproteobacteria</taxon>
        <taxon>Burkholderiales</taxon>
        <taxon>Sphaerotilaceae</taxon>
        <taxon>Sphaerotilus</taxon>
    </lineage>
</organism>
<proteinExistence type="predicted"/>
<gene>
    <name evidence="1" type="ORF">CATMQ487_04590</name>
</gene>
<dbReference type="InterPro" id="IPR027417">
    <property type="entry name" value="P-loop_NTPase"/>
</dbReference>
<dbReference type="RefSeq" id="WP_251971775.1">
    <property type="nucleotide sequence ID" value="NZ_AP025730.1"/>
</dbReference>
<dbReference type="Pfam" id="PF13671">
    <property type="entry name" value="AAA_33"/>
    <property type="match status" value="1"/>
</dbReference>
<sequence>MQPDPVGAQALAEHHALIDALIEALAQQLDTDHGGGELPRRIDTHISSVLLAGDDAWKLKKPLALGFLDFASAEARRHFCEEELRLNRRTAPALYLGVHPVIGPAEAPTFGPALAVGAAAPPGTLDWVLHMRRFDDSRLLAHLADRGELTAEVVERLAERLVAFHATLTAADATDTATGRPEVTLRWVRDNLAAVTRLAPTESERQRIAALARWSEERAAALTPLMARRHAAGRVRECHGDAHLANWVLIGDDRDGEPVAFDALEFNPELRWIDVAAELAFPWMDLLAHGQPALAQRLLTRWLELTGDFDALGLLRWQAAYRALVRVKVAWIHAAEPDVPDELRCAEHAAAAQGLALAERLAAAPTPRLVVTWGLSGSGKSTAARQIAEGLGAVWLRSDVERKRLYGLAPTDRPGEGPGQLPAATLYGREATERTYAHLQATATQALADGWAVVVDAACLHAHERRALMAVAAQAGVPGHLLECRAPDPVLRERIARREKEGRDASDAGVAVLEFQQRVREPFDAAELAGLAGCRAEVIDTQAPREVLAARCTNWASAHCTPGPQA</sequence>
<name>A0ABN6PEP4_9BURK</name>
<dbReference type="SUPFAM" id="SSF52540">
    <property type="entry name" value="P-loop containing nucleoside triphosphate hydrolases"/>
    <property type="match status" value="1"/>
</dbReference>
<dbReference type="EMBL" id="AP025730">
    <property type="protein sequence ID" value="BDI03489.1"/>
    <property type="molecule type" value="Genomic_DNA"/>
</dbReference>